<evidence type="ECO:0000256" key="6">
    <source>
        <dbReference type="RuleBase" id="RU366074"/>
    </source>
</evidence>
<dbReference type="InterPro" id="IPR036291">
    <property type="entry name" value="NAD(P)-bd_dom_sf"/>
</dbReference>
<comment type="similarity">
    <text evidence="1 6">Belongs to the short-chain dehydrogenases/reductases (SDR) family.</text>
</comment>
<dbReference type="CDD" id="cd05333">
    <property type="entry name" value="BKR_SDR_c"/>
    <property type="match status" value="1"/>
</dbReference>
<sequence length="245" mass="25815">MRKALITGASRGIGRAIALRLAEEGFALAIHYGQNREKALEVAEEAKARGAPLTAVLGANLLEAEAATALVHQAAEALGGLDTLVNNAGITRDTLLVRMKDEDWEAVLEANLSAAFRTTREAVKLMMKARFGRIVNVTSVVGLLGNPGQANYVASKAGLIGFTRAVAKEYAARGITVNAVAPGFIETEMTGRLPEEVKKAYLASIPAGRFGKPEEVAEAVAFLVSERASYITGQTLCVDGGLTPH</sequence>
<keyword evidence="9" id="KW-1185">Reference proteome</keyword>
<dbReference type="AlphaFoldDB" id="A0A0D6XAA8"/>
<dbReference type="Pfam" id="PF13561">
    <property type="entry name" value="adh_short_C2"/>
    <property type="match status" value="1"/>
</dbReference>
<dbReference type="UniPathway" id="UPA00094"/>
<dbReference type="NCBIfam" id="TIGR01830">
    <property type="entry name" value="3oxo_ACP_reduc"/>
    <property type="match status" value="1"/>
</dbReference>
<keyword evidence="6" id="KW-0444">Lipid biosynthesis</keyword>
<protein>
    <recommendedName>
        <fullName evidence="6">3-oxoacyl-[acyl-carrier-protein] reductase</fullName>
        <ecNumber evidence="6">1.1.1.100</ecNumber>
    </recommendedName>
</protein>
<dbReference type="InterPro" id="IPR002347">
    <property type="entry name" value="SDR_fam"/>
</dbReference>
<reference evidence="8 9" key="1">
    <citation type="journal article" date="2015" name="Genome Announc.">
        <title>Draft Genome Sequence of the Thermophile Thermus filiformis ATCC 43280, Producer of Carotenoid-(Di)glucoside-Branched Fatty Acid (Di)esters and Source of Hyperthermostable Enzymes of Biotechnological Interest.</title>
        <authorList>
            <person name="Mandelli F."/>
            <person name="Oliveira Ramires B."/>
            <person name="Couger M.B."/>
            <person name="Paixao D.A."/>
            <person name="Camilo C.M."/>
            <person name="Polikarpov I."/>
            <person name="Prade R."/>
            <person name="Riano-Pachon D.M."/>
            <person name="Squina F.M."/>
        </authorList>
    </citation>
    <scope>NUCLEOTIDE SEQUENCE [LARGE SCALE GENOMIC DNA]</scope>
    <source>
        <strain evidence="8 9">ATCC 43280</strain>
    </source>
</reference>
<dbReference type="OrthoDB" id="125587at2"/>
<dbReference type="PANTHER" id="PTHR42879">
    <property type="entry name" value="3-OXOACYL-(ACYL-CARRIER-PROTEIN) REDUCTASE"/>
    <property type="match status" value="1"/>
</dbReference>
<dbReference type="InterPro" id="IPR057326">
    <property type="entry name" value="KR_dom"/>
</dbReference>
<gene>
    <name evidence="8" type="ORF">THFILI_03530</name>
</gene>
<evidence type="ECO:0000313" key="8">
    <source>
        <dbReference type="EMBL" id="KIX84690.1"/>
    </source>
</evidence>
<evidence type="ECO:0000256" key="5">
    <source>
        <dbReference type="PIRSR" id="PIRSR611284-2"/>
    </source>
</evidence>
<keyword evidence="2 5" id="KW-0521">NADP</keyword>
<evidence type="ECO:0000313" key="9">
    <source>
        <dbReference type="Proteomes" id="UP000030364"/>
    </source>
</evidence>
<comment type="caution">
    <text evidence="8">The sequence shown here is derived from an EMBL/GenBank/DDBJ whole genome shotgun (WGS) entry which is preliminary data.</text>
</comment>
<keyword evidence="6" id="KW-0275">Fatty acid biosynthesis</keyword>
<evidence type="ECO:0000256" key="3">
    <source>
        <dbReference type="ARBA" id="ARBA00023002"/>
    </source>
</evidence>
<feature type="binding site" evidence="5">
    <location>
        <position position="87"/>
    </location>
    <ligand>
        <name>NADP(+)</name>
        <dbReference type="ChEBI" id="CHEBI:58349"/>
    </ligand>
</feature>
<evidence type="ECO:0000256" key="2">
    <source>
        <dbReference type="ARBA" id="ARBA00022857"/>
    </source>
</evidence>
<feature type="binding site" evidence="5">
    <location>
        <begin position="152"/>
        <end position="156"/>
    </location>
    <ligand>
        <name>NADP(+)</name>
        <dbReference type="ChEBI" id="CHEBI:58349"/>
    </ligand>
</feature>
<dbReference type="SUPFAM" id="SSF51735">
    <property type="entry name" value="NAD(P)-binding Rossmann-fold domains"/>
    <property type="match status" value="1"/>
</dbReference>
<dbReference type="EC" id="1.1.1.100" evidence="6"/>
<dbReference type="GO" id="GO:0051287">
    <property type="term" value="F:NAD binding"/>
    <property type="evidence" value="ECO:0007669"/>
    <property type="project" value="UniProtKB-UniRule"/>
</dbReference>
<keyword evidence="6" id="KW-0276">Fatty acid metabolism</keyword>
<dbReference type="EMBL" id="JPSL02000037">
    <property type="protein sequence ID" value="KIX84690.1"/>
    <property type="molecule type" value="Genomic_DNA"/>
</dbReference>
<dbReference type="PRINTS" id="PR00081">
    <property type="entry name" value="GDHRDH"/>
</dbReference>
<dbReference type="PRINTS" id="PR00080">
    <property type="entry name" value="SDRFAMILY"/>
</dbReference>
<dbReference type="Proteomes" id="UP000030364">
    <property type="component" value="Unassembled WGS sequence"/>
</dbReference>
<dbReference type="InterPro" id="IPR020904">
    <property type="entry name" value="Sc_DH/Rdtase_CS"/>
</dbReference>
<keyword evidence="3 6" id="KW-0560">Oxidoreductase</keyword>
<evidence type="ECO:0000259" key="7">
    <source>
        <dbReference type="SMART" id="SM00822"/>
    </source>
</evidence>
<comment type="function">
    <text evidence="6">Catalyzes the NADPH-dependent reduction of beta-ketoacyl-ACP substrates to beta-hydroxyacyl-ACP products, the first reductive step in the elongation cycle of fatty acid biosynthesis.</text>
</comment>
<dbReference type="PROSITE" id="PS00061">
    <property type="entry name" value="ADH_SHORT"/>
    <property type="match status" value="1"/>
</dbReference>
<dbReference type="GO" id="GO:0004316">
    <property type="term" value="F:3-oxoacyl-[acyl-carrier-protein] reductase (NADPH) activity"/>
    <property type="evidence" value="ECO:0007669"/>
    <property type="project" value="UniProtKB-UniRule"/>
</dbReference>
<evidence type="ECO:0000256" key="1">
    <source>
        <dbReference type="ARBA" id="ARBA00006484"/>
    </source>
</evidence>
<dbReference type="NCBIfam" id="NF009466">
    <property type="entry name" value="PRK12826.1-2"/>
    <property type="match status" value="1"/>
</dbReference>
<feature type="binding site" evidence="5">
    <location>
        <position position="185"/>
    </location>
    <ligand>
        <name>NADP(+)</name>
        <dbReference type="ChEBI" id="CHEBI:58349"/>
    </ligand>
</feature>
<proteinExistence type="inferred from homology"/>
<dbReference type="PANTHER" id="PTHR42879:SF2">
    <property type="entry name" value="3-OXOACYL-[ACYL-CARRIER-PROTEIN] REDUCTASE FABG"/>
    <property type="match status" value="1"/>
</dbReference>
<dbReference type="RefSeq" id="WP_038067516.1">
    <property type="nucleotide sequence ID" value="NZ_JPSL02000037.1"/>
</dbReference>
<dbReference type="FunFam" id="3.40.50.720:FF:000115">
    <property type="entry name" value="3-oxoacyl-[acyl-carrier-protein] reductase FabG"/>
    <property type="match status" value="1"/>
</dbReference>
<comment type="catalytic activity">
    <reaction evidence="6">
        <text>a (3R)-hydroxyacyl-[ACP] + NADP(+) = a 3-oxoacyl-[ACP] + NADPH + H(+)</text>
        <dbReference type="Rhea" id="RHEA:17397"/>
        <dbReference type="Rhea" id="RHEA-COMP:9916"/>
        <dbReference type="Rhea" id="RHEA-COMP:9945"/>
        <dbReference type="ChEBI" id="CHEBI:15378"/>
        <dbReference type="ChEBI" id="CHEBI:57783"/>
        <dbReference type="ChEBI" id="CHEBI:58349"/>
        <dbReference type="ChEBI" id="CHEBI:78776"/>
        <dbReference type="ChEBI" id="CHEBI:78827"/>
        <dbReference type="EC" id="1.1.1.100"/>
    </reaction>
</comment>
<accession>A0A0D6XAA8</accession>
<dbReference type="InterPro" id="IPR011284">
    <property type="entry name" value="3oxo_ACP_reduc"/>
</dbReference>
<comment type="subunit">
    <text evidence="6">Homotetramer.</text>
</comment>
<dbReference type="STRING" id="276.THFILI_03530"/>
<dbReference type="SMART" id="SM00822">
    <property type="entry name" value="PKS_KR"/>
    <property type="match status" value="1"/>
</dbReference>
<dbReference type="InterPro" id="IPR050259">
    <property type="entry name" value="SDR"/>
</dbReference>
<keyword evidence="6" id="KW-0443">Lipid metabolism</keyword>
<dbReference type="Gene3D" id="3.40.50.720">
    <property type="entry name" value="NAD(P)-binding Rossmann-like Domain"/>
    <property type="match status" value="1"/>
</dbReference>
<organism evidence="8 9">
    <name type="scientific">Thermus filiformis</name>
    <dbReference type="NCBI Taxonomy" id="276"/>
    <lineage>
        <taxon>Bacteria</taxon>
        <taxon>Thermotogati</taxon>
        <taxon>Deinococcota</taxon>
        <taxon>Deinococci</taxon>
        <taxon>Thermales</taxon>
        <taxon>Thermaceae</taxon>
        <taxon>Thermus</taxon>
    </lineage>
</organism>
<name>A0A0D6XAA8_THEFI</name>
<dbReference type="GO" id="GO:0006633">
    <property type="term" value="P:fatty acid biosynthetic process"/>
    <property type="evidence" value="ECO:0007669"/>
    <property type="project" value="UniProtKB-UniPathway"/>
</dbReference>
<feature type="domain" description="Ketoreductase" evidence="7">
    <location>
        <begin position="2"/>
        <end position="183"/>
    </location>
</feature>
<comment type="pathway">
    <text evidence="6">Lipid metabolism; fatty acid biosynthesis.</text>
</comment>
<feature type="binding site" evidence="5">
    <location>
        <begin position="8"/>
        <end position="11"/>
    </location>
    <ligand>
        <name>NADP(+)</name>
        <dbReference type="ChEBI" id="CHEBI:58349"/>
    </ligand>
</feature>
<feature type="active site" description="Proton acceptor" evidence="4">
    <location>
        <position position="152"/>
    </location>
</feature>
<evidence type="ECO:0000256" key="4">
    <source>
        <dbReference type="PIRSR" id="PIRSR611284-1"/>
    </source>
</evidence>